<evidence type="ECO:0008006" key="3">
    <source>
        <dbReference type="Google" id="ProtNLM"/>
    </source>
</evidence>
<reference evidence="2" key="1">
    <citation type="submission" date="2016-11" db="EMBL/GenBank/DDBJ databases">
        <authorList>
            <person name="Varghese N."/>
            <person name="Submissions S."/>
        </authorList>
    </citation>
    <scope>NUCLEOTIDE SEQUENCE [LARGE SCALE GENOMIC DNA]</scope>
    <source>
        <strain evidence="2">DSM 9756</strain>
    </source>
</reference>
<proteinExistence type="predicted"/>
<evidence type="ECO:0000313" key="1">
    <source>
        <dbReference type="EMBL" id="SHG26189.1"/>
    </source>
</evidence>
<sequence length="434" mass="49894">MRFLLKYFFIVVGWFFGASLLFLGPTSAEGNTFEWPVVHGYIKNETAVRTASDTQLTKSKNILYLSSIYPITPDITLHVAGRFFYDATFSLTNHYNEVVREDQEHEAALRQAYVHASMGNLDLKLGKQQIVWGEAVGGLFVADVVNPKDLREFILPDPAEIRIPVWAANIEYFLQGIYLQAVWLPIVEFNDLPEPGTEFYEYPVGFSTTARSRTPREPPRTLGNSAVGIRLSRMIHDWDLGAFYLYTYDYFPTRFLTLTPSLLIIEPSYRRLHILGGTFSKPVGETVFKGEMVLNLGKYFSTHDPMDSRGVTKKNSLDYLLALDRTIWGRLDCNVQWLQHIVLDHESSLIEKKTRSYVSTWFKTDFLDGRLEPEFFFVFGLDRGDLLLRPKMSFRWGGRWKVTVGMDVFEGSSDGDFGRFDSKDRVYAEISRSF</sequence>
<dbReference type="EMBL" id="FQVB01000055">
    <property type="protein sequence ID" value="SHG26189.1"/>
    <property type="molecule type" value="Genomic_DNA"/>
</dbReference>
<gene>
    <name evidence="1" type="ORF">SAMN02745206_03571</name>
</gene>
<dbReference type="STRING" id="1121391.SAMN02745206_03571"/>
<protein>
    <recommendedName>
        <fullName evidence="3">Beta-barrel porin-2, OmpL-like. bbp2</fullName>
    </recommendedName>
</protein>
<dbReference type="InterPro" id="IPR010727">
    <property type="entry name" value="DUF1302"/>
</dbReference>
<dbReference type="RefSeq" id="WP_073041940.1">
    <property type="nucleotide sequence ID" value="NZ_FQVB01000055.1"/>
</dbReference>
<accession>A0A1M5IDP0</accession>
<organism evidence="1 2">
    <name type="scientific">Desulfacinum infernum DSM 9756</name>
    <dbReference type="NCBI Taxonomy" id="1121391"/>
    <lineage>
        <taxon>Bacteria</taxon>
        <taxon>Pseudomonadati</taxon>
        <taxon>Thermodesulfobacteriota</taxon>
        <taxon>Syntrophobacteria</taxon>
        <taxon>Syntrophobacterales</taxon>
        <taxon>Syntrophobacteraceae</taxon>
        <taxon>Desulfacinum</taxon>
    </lineage>
</organism>
<dbReference type="Pfam" id="PF06980">
    <property type="entry name" value="DUF1302"/>
    <property type="match status" value="1"/>
</dbReference>
<dbReference type="OrthoDB" id="9801336at2"/>
<keyword evidence="2" id="KW-1185">Reference proteome</keyword>
<dbReference type="AlphaFoldDB" id="A0A1M5IDP0"/>
<dbReference type="Proteomes" id="UP000184076">
    <property type="component" value="Unassembled WGS sequence"/>
</dbReference>
<evidence type="ECO:0000313" key="2">
    <source>
        <dbReference type="Proteomes" id="UP000184076"/>
    </source>
</evidence>
<name>A0A1M5IDP0_9BACT</name>